<reference evidence="3" key="1">
    <citation type="journal article" date="2019" name="Int. J. Syst. Evol. Microbiol.">
        <title>The Global Catalogue of Microorganisms (GCM) 10K type strain sequencing project: providing services to taxonomists for standard genome sequencing and annotation.</title>
        <authorList>
            <consortium name="The Broad Institute Genomics Platform"/>
            <consortium name="The Broad Institute Genome Sequencing Center for Infectious Disease"/>
            <person name="Wu L."/>
            <person name="Ma J."/>
        </authorList>
    </citation>
    <scope>NUCLEOTIDE SEQUENCE [LARGE SCALE GENOMIC DNA]</scope>
    <source>
        <strain evidence="3">KCTC 52490</strain>
    </source>
</reference>
<keyword evidence="3" id="KW-1185">Reference proteome</keyword>
<dbReference type="Proteomes" id="UP001597512">
    <property type="component" value="Unassembled WGS sequence"/>
</dbReference>
<evidence type="ECO:0000313" key="3">
    <source>
        <dbReference type="Proteomes" id="UP001597512"/>
    </source>
</evidence>
<comment type="caution">
    <text evidence="2">The sequence shown here is derived from an EMBL/GenBank/DDBJ whole genome shotgun (WGS) entry which is preliminary data.</text>
</comment>
<evidence type="ECO:0000256" key="1">
    <source>
        <dbReference type="SAM" id="MobiDB-lite"/>
    </source>
</evidence>
<feature type="region of interest" description="Disordered" evidence="1">
    <location>
        <begin position="41"/>
        <end position="62"/>
    </location>
</feature>
<name>A0ABW6ALX1_9BACT</name>
<organism evidence="2 3">
    <name type="scientific">Spirosoma flavum</name>
    <dbReference type="NCBI Taxonomy" id="2048557"/>
    <lineage>
        <taxon>Bacteria</taxon>
        <taxon>Pseudomonadati</taxon>
        <taxon>Bacteroidota</taxon>
        <taxon>Cytophagia</taxon>
        <taxon>Cytophagales</taxon>
        <taxon>Cytophagaceae</taxon>
        <taxon>Spirosoma</taxon>
    </lineage>
</organism>
<accession>A0ABW6ALX1</accession>
<evidence type="ECO:0000313" key="2">
    <source>
        <dbReference type="EMBL" id="MFD2935502.1"/>
    </source>
</evidence>
<sequence length="162" mass="18148">MYKIHRFLVVVVLVAPFALFSQQVSKRPATHTSLKPVVSFNNRNTSKATGPRLASQSVRSGPMAGYSDRREVMLRAQNKQLAHVQIRYHEAGGPSISRSTVGKPLPSYLTNEVYINRQTVFIAHLLADQVEPGKMHEYDVLIEGQKVSLPYPTPFQTQSLCQ</sequence>
<dbReference type="RefSeq" id="WP_381503498.1">
    <property type="nucleotide sequence ID" value="NZ_JBHUOM010000019.1"/>
</dbReference>
<dbReference type="EMBL" id="JBHUOM010000019">
    <property type="protein sequence ID" value="MFD2935502.1"/>
    <property type="molecule type" value="Genomic_DNA"/>
</dbReference>
<protein>
    <submittedName>
        <fullName evidence="2">Uncharacterized protein</fullName>
    </submittedName>
</protein>
<gene>
    <name evidence="2" type="ORF">ACFS25_17095</name>
</gene>
<proteinExistence type="predicted"/>
<feature type="compositionally biased region" description="Polar residues" evidence="1">
    <location>
        <begin position="41"/>
        <end position="59"/>
    </location>
</feature>